<organism evidence="19 20">
    <name type="scientific">Erythranthe guttata</name>
    <name type="common">Yellow monkey flower</name>
    <name type="synonym">Mimulus guttatus</name>
    <dbReference type="NCBI Taxonomy" id="4155"/>
    <lineage>
        <taxon>Eukaryota</taxon>
        <taxon>Viridiplantae</taxon>
        <taxon>Streptophyta</taxon>
        <taxon>Embryophyta</taxon>
        <taxon>Tracheophyta</taxon>
        <taxon>Spermatophyta</taxon>
        <taxon>Magnoliopsida</taxon>
        <taxon>eudicotyledons</taxon>
        <taxon>Gunneridae</taxon>
        <taxon>Pentapetalae</taxon>
        <taxon>asterids</taxon>
        <taxon>lamiids</taxon>
        <taxon>Lamiales</taxon>
        <taxon>Phrymaceae</taxon>
        <taxon>Erythranthe</taxon>
    </lineage>
</organism>
<dbReference type="GO" id="GO:0016558">
    <property type="term" value="P:protein import into peroxisome matrix"/>
    <property type="evidence" value="ECO:0000318"/>
    <property type="project" value="GO_Central"/>
</dbReference>
<keyword evidence="20" id="KW-1185">Reference proteome</keyword>
<feature type="compositionally biased region" description="Polar residues" evidence="17">
    <location>
        <begin position="267"/>
        <end position="280"/>
    </location>
</feature>
<evidence type="ECO:0000256" key="12">
    <source>
        <dbReference type="ARBA" id="ARBA00022833"/>
    </source>
</evidence>
<evidence type="ECO:0000256" key="3">
    <source>
        <dbReference type="ARBA" id="ARBA00004906"/>
    </source>
</evidence>
<dbReference type="Pfam" id="PF04757">
    <property type="entry name" value="Pex2_Pex12"/>
    <property type="match status" value="1"/>
</dbReference>
<keyword evidence="13" id="KW-0653">Protein transport</keyword>
<evidence type="ECO:0000256" key="14">
    <source>
        <dbReference type="ARBA" id="ARBA00022989"/>
    </source>
</evidence>
<dbReference type="STRING" id="4155.A0A022PWX4"/>
<evidence type="ECO:0000256" key="11">
    <source>
        <dbReference type="ARBA" id="ARBA00022786"/>
    </source>
</evidence>
<evidence type="ECO:0000256" key="16">
    <source>
        <dbReference type="ARBA" id="ARBA00023140"/>
    </source>
</evidence>
<evidence type="ECO:0000256" key="7">
    <source>
        <dbReference type="ARBA" id="ARBA00022679"/>
    </source>
</evidence>
<name>A0A022PWX4_ERYGU</name>
<evidence type="ECO:0000259" key="18">
    <source>
        <dbReference type="Pfam" id="PF04757"/>
    </source>
</evidence>
<keyword evidence="7" id="KW-0808">Transferase</keyword>
<evidence type="ECO:0000256" key="17">
    <source>
        <dbReference type="SAM" id="MobiDB-lite"/>
    </source>
</evidence>
<evidence type="ECO:0000256" key="9">
    <source>
        <dbReference type="ARBA" id="ARBA00022723"/>
    </source>
</evidence>
<comment type="pathway">
    <text evidence="3">Protein modification; protein ubiquitination.</text>
</comment>
<comment type="subcellular location">
    <subcellularLocation>
        <location evidence="2">Peroxisome membrane</location>
        <topology evidence="2">Multi-pass membrane protein</topology>
    </subcellularLocation>
</comment>
<dbReference type="PANTHER" id="PTHR23350">
    <property type="entry name" value="PEROXISOME ASSEMBLY PROTEIN 10"/>
    <property type="match status" value="1"/>
</dbReference>
<feature type="non-terminal residue" evidence="19">
    <location>
        <position position="1"/>
    </location>
</feature>
<keyword evidence="8" id="KW-0812">Transmembrane</keyword>
<gene>
    <name evidence="19" type="ORF">MIMGU_mgv1a024770mg</name>
</gene>
<keyword evidence="10" id="KW-0863">Zinc-finger</keyword>
<evidence type="ECO:0000256" key="6">
    <source>
        <dbReference type="ARBA" id="ARBA00022448"/>
    </source>
</evidence>
<evidence type="ECO:0000313" key="19">
    <source>
        <dbReference type="EMBL" id="EYU20306.1"/>
    </source>
</evidence>
<dbReference type="AlphaFoldDB" id="A0A022PWX4"/>
<feature type="region of interest" description="Disordered" evidence="17">
    <location>
        <begin position="255"/>
        <end position="280"/>
    </location>
</feature>
<evidence type="ECO:0000256" key="5">
    <source>
        <dbReference type="ARBA" id="ARBA00012483"/>
    </source>
</evidence>
<keyword evidence="9" id="KW-0479">Metal-binding</keyword>
<dbReference type="GO" id="GO:0061630">
    <property type="term" value="F:ubiquitin protein ligase activity"/>
    <property type="evidence" value="ECO:0007669"/>
    <property type="project" value="UniProtKB-EC"/>
</dbReference>
<keyword evidence="14" id="KW-1133">Transmembrane helix</keyword>
<evidence type="ECO:0000256" key="8">
    <source>
        <dbReference type="ARBA" id="ARBA00022692"/>
    </source>
</evidence>
<keyword evidence="12" id="KW-0862">Zinc</keyword>
<dbReference type="EMBL" id="KI632284">
    <property type="protein sequence ID" value="EYU20306.1"/>
    <property type="molecule type" value="Genomic_DNA"/>
</dbReference>
<evidence type="ECO:0000256" key="4">
    <source>
        <dbReference type="ARBA" id="ARBA00008704"/>
    </source>
</evidence>
<evidence type="ECO:0000256" key="13">
    <source>
        <dbReference type="ARBA" id="ARBA00022927"/>
    </source>
</evidence>
<keyword evidence="11" id="KW-0833">Ubl conjugation pathway</keyword>
<reference evidence="19 20" key="1">
    <citation type="journal article" date="2013" name="Proc. Natl. Acad. Sci. U.S.A.">
        <title>Fine-scale variation in meiotic recombination in Mimulus inferred from population shotgun sequencing.</title>
        <authorList>
            <person name="Hellsten U."/>
            <person name="Wright K.M."/>
            <person name="Jenkins J."/>
            <person name="Shu S."/>
            <person name="Yuan Y."/>
            <person name="Wessler S.R."/>
            <person name="Schmutz J."/>
            <person name="Willis J.H."/>
            <person name="Rokhsar D.S."/>
        </authorList>
    </citation>
    <scope>NUCLEOTIDE SEQUENCE [LARGE SCALE GENOMIC DNA]</scope>
    <source>
        <strain evidence="20">cv. DUN x IM62</strain>
    </source>
</reference>
<dbReference type="InterPro" id="IPR025654">
    <property type="entry name" value="PEX2/10"/>
</dbReference>
<comment type="catalytic activity">
    <reaction evidence="1">
        <text>S-ubiquitinyl-[E2 ubiquitin-conjugating enzyme]-L-cysteine + [acceptor protein]-L-lysine = [E2 ubiquitin-conjugating enzyme]-L-cysteine + N(6)-ubiquitinyl-[acceptor protein]-L-lysine.</text>
        <dbReference type="EC" id="2.3.2.27"/>
    </reaction>
</comment>
<dbReference type="Proteomes" id="UP000030748">
    <property type="component" value="Unassembled WGS sequence"/>
</dbReference>
<proteinExistence type="inferred from homology"/>
<evidence type="ECO:0000256" key="2">
    <source>
        <dbReference type="ARBA" id="ARBA00004585"/>
    </source>
</evidence>
<dbReference type="EC" id="2.3.2.27" evidence="5"/>
<evidence type="ECO:0000256" key="10">
    <source>
        <dbReference type="ARBA" id="ARBA00022771"/>
    </source>
</evidence>
<dbReference type="PANTHER" id="PTHR23350:SF0">
    <property type="entry name" value="PEROXISOME BIOGENESIS FACTOR 10"/>
    <property type="match status" value="1"/>
</dbReference>
<dbReference type="GO" id="GO:0008270">
    <property type="term" value="F:zinc ion binding"/>
    <property type="evidence" value="ECO:0007669"/>
    <property type="project" value="UniProtKB-KW"/>
</dbReference>
<dbReference type="InterPro" id="IPR006845">
    <property type="entry name" value="Pex_N"/>
</dbReference>
<feature type="domain" description="Pex N-terminal" evidence="18">
    <location>
        <begin position="5"/>
        <end position="223"/>
    </location>
</feature>
<keyword evidence="15" id="KW-0472">Membrane</keyword>
<protein>
    <recommendedName>
        <fullName evidence="5">RING-type E3 ubiquitin transferase</fullName>
        <ecNumber evidence="5">2.3.2.27</ecNumber>
    </recommendedName>
</protein>
<sequence>LRRTTQYASFVYDACRDAFRHLFVAVAYQSETKLLRQMLYYVLTTGAGKQTLGEEYCDITQVARPHGLPPTPARRSLFIVYQTAFPYIAERISSRIASLGITMDDSLSDEITENTSNIQIQSSANSGARVSALSRLKSRFSGLWLYAVQRWPSMVPIAREFFTLILRTNLMFFYFEGLFYHLSKRAARVRYVFIGKPNNQRPRYQILGVFLLVQLCILAAEGLRRSNLSSLATSFQQTSLGTYQTSGGRGLPVLNEEGSLAADDSGKSTWVPESTSTSEV</sequence>
<keyword evidence="16" id="KW-0576">Peroxisome</keyword>
<dbReference type="GO" id="GO:0005778">
    <property type="term" value="C:peroxisomal membrane"/>
    <property type="evidence" value="ECO:0000318"/>
    <property type="project" value="GO_Central"/>
</dbReference>
<evidence type="ECO:0000313" key="20">
    <source>
        <dbReference type="Proteomes" id="UP000030748"/>
    </source>
</evidence>
<evidence type="ECO:0000256" key="1">
    <source>
        <dbReference type="ARBA" id="ARBA00000900"/>
    </source>
</evidence>
<comment type="similarity">
    <text evidence="4">Belongs to the pex2/pex10/pex12 family.</text>
</comment>
<evidence type="ECO:0000256" key="15">
    <source>
        <dbReference type="ARBA" id="ARBA00023136"/>
    </source>
</evidence>
<keyword evidence="6" id="KW-0813">Transport</keyword>
<accession>A0A022PWX4</accession>